<comment type="catalytic activity">
    <reaction evidence="1 7">
        <text>[(1-&gt;4)-alpha-D-glucosyl](n) + ADP-alpha-D-glucose = [(1-&gt;4)-alpha-D-glucosyl](n+1) + ADP + H(+)</text>
        <dbReference type="Rhea" id="RHEA:18189"/>
        <dbReference type="Rhea" id="RHEA-COMP:9584"/>
        <dbReference type="Rhea" id="RHEA-COMP:9587"/>
        <dbReference type="ChEBI" id="CHEBI:15378"/>
        <dbReference type="ChEBI" id="CHEBI:15444"/>
        <dbReference type="ChEBI" id="CHEBI:57498"/>
        <dbReference type="ChEBI" id="CHEBI:456216"/>
        <dbReference type="EC" id="2.4.1.21"/>
    </reaction>
</comment>
<evidence type="ECO:0000313" key="10">
    <source>
        <dbReference type="EMBL" id="GAW91593.1"/>
    </source>
</evidence>
<feature type="domain" description="Starch synthase catalytic" evidence="9">
    <location>
        <begin position="7"/>
        <end position="244"/>
    </location>
</feature>
<dbReference type="SUPFAM" id="SSF53756">
    <property type="entry name" value="UDP-Glycosyltransferase/glycogen phosphorylase"/>
    <property type="match status" value="1"/>
</dbReference>
<feature type="binding site" evidence="7">
    <location>
        <position position="20"/>
    </location>
    <ligand>
        <name>ADP-alpha-D-glucose</name>
        <dbReference type="ChEBI" id="CHEBI:57498"/>
    </ligand>
</feature>
<dbReference type="PANTHER" id="PTHR45825:SF11">
    <property type="entry name" value="ALPHA AMYLASE DOMAIN-CONTAINING PROTEIN"/>
    <property type="match status" value="1"/>
</dbReference>
<protein>
    <recommendedName>
        <fullName evidence="7">Glycogen synthase</fullName>
        <ecNumber evidence="7">2.4.1.21</ecNumber>
    </recommendedName>
    <alternativeName>
        <fullName evidence="7">Starch [bacterial glycogen] synthase</fullName>
    </alternativeName>
</protein>
<dbReference type="EMBL" id="BDGJ01000020">
    <property type="protein sequence ID" value="GAW91593.1"/>
    <property type="molecule type" value="Genomic_DNA"/>
</dbReference>
<dbReference type="RefSeq" id="WP_088553109.1">
    <property type="nucleotide sequence ID" value="NZ_BDGJ01000020.1"/>
</dbReference>
<comment type="similarity">
    <text evidence="3 7">Belongs to the glycosyltransferase 1 family. Bacterial/plant glycogen synthase subfamily.</text>
</comment>
<comment type="function">
    <text evidence="2 7">Synthesizes alpha-1,4-glucan chains using ADP-glucose.</text>
</comment>
<dbReference type="Pfam" id="PF00534">
    <property type="entry name" value="Glycos_transf_1"/>
    <property type="match status" value="1"/>
</dbReference>
<evidence type="ECO:0000256" key="7">
    <source>
        <dbReference type="HAMAP-Rule" id="MF_00484"/>
    </source>
</evidence>
<keyword evidence="11" id="KW-1185">Reference proteome</keyword>
<dbReference type="AlphaFoldDB" id="A0A1Z5HPY7"/>
<dbReference type="InterPro" id="IPR013534">
    <property type="entry name" value="Starch_synth_cat_dom"/>
</dbReference>
<reference evidence="11" key="1">
    <citation type="journal article" date="2017" name="Appl. Environ. Microbiol.">
        <title>Genomic analysis of Calderihabitans maritimus KKC1, a thermophilic hydrogenogenic carboxydotrophic bacterium isolated from marine sediment.</title>
        <authorList>
            <person name="Omae K."/>
            <person name="Yoneda Y."/>
            <person name="Fukuyama Y."/>
            <person name="Yoshida T."/>
            <person name="Sako Y."/>
        </authorList>
    </citation>
    <scope>NUCLEOTIDE SEQUENCE [LARGE SCALE GENOMIC DNA]</scope>
    <source>
        <strain evidence="11">KKC1</strain>
    </source>
</reference>
<evidence type="ECO:0000256" key="1">
    <source>
        <dbReference type="ARBA" id="ARBA00001478"/>
    </source>
</evidence>
<gene>
    <name evidence="7" type="primary">glgA</name>
    <name evidence="10" type="ORF">KKC1_07540</name>
</gene>
<evidence type="ECO:0000313" key="11">
    <source>
        <dbReference type="Proteomes" id="UP000197032"/>
    </source>
</evidence>
<dbReference type="OrthoDB" id="9808590at2"/>
<dbReference type="Proteomes" id="UP000197032">
    <property type="component" value="Unassembled WGS sequence"/>
</dbReference>
<dbReference type="GO" id="GO:0005978">
    <property type="term" value="P:glycogen biosynthetic process"/>
    <property type="evidence" value="ECO:0007669"/>
    <property type="project" value="UniProtKB-UniRule"/>
</dbReference>
<keyword evidence="4 7" id="KW-0328">Glycosyltransferase</keyword>
<evidence type="ECO:0000256" key="3">
    <source>
        <dbReference type="ARBA" id="ARBA00010281"/>
    </source>
</evidence>
<dbReference type="HAMAP" id="MF_00484">
    <property type="entry name" value="Glycogen_synth"/>
    <property type="match status" value="1"/>
</dbReference>
<evidence type="ECO:0000259" key="9">
    <source>
        <dbReference type="Pfam" id="PF08323"/>
    </source>
</evidence>
<dbReference type="PANTHER" id="PTHR45825">
    <property type="entry name" value="GRANULE-BOUND STARCH SYNTHASE 1, CHLOROPLASTIC/AMYLOPLASTIC"/>
    <property type="match status" value="1"/>
</dbReference>
<keyword evidence="6 7" id="KW-0320">Glycogen biosynthesis</keyword>
<name>A0A1Z5HPY7_9FIRM</name>
<dbReference type="EC" id="2.4.1.21" evidence="7"/>
<dbReference type="NCBIfam" id="TIGR02095">
    <property type="entry name" value="glgA"/>
    <property type="match status" value="1"/>
</dbReference>
<evidence type="ECO:0000256" key="4">
    <source>
        <dbReference type="ARBA" id="ARBA00022676"/>
    </source>
</evidence>
<accession>A0A1Z5HPY7</accession>
<dbReference type="NCBIfam" id="NF001898">
    <property type="entry name" value="PRK00654.1-1"/>
    <property type="match status" value="1"/>
</dbReference>
<dbReference type="InterPro" id="IPR011835">
    <property type="entry name" value="GS/SS"/>
</dbReference>
<evidence type="ECO:0000256" key="2">
    <source>
        <dbReference type="ARBA" id="ARBA00002764"/>
    </source>
</evidence>
<organism evidence="10 11">
    <name type="scientific">Calderihabitans maritimus</name>
    <dbReference type="NCBI Taxonomy" id="1246530"/>
    <lineage>
        <taxon>Bacteria</taxon>
        <taxon>Bacillati</taxon>
        <taxon>Bacillota</taxon>
        <taxon>Clostridia</taxon>
        <taxon>Neomoorellales</taxon>
        <taxon>Calderihabitantaceae</taxon>
        <taxon>Calderihabitans</taxon>
    </lineage>
</organism>
<evidence type="ECO:0000256" key="6">
    <source>
        <dbReference type="ARBA" id="ARBA00023056"/>
    </source>
</evidence>
<dbReference type="NCBIfam" id="NF001899">
    <property type="entry name" value="PRK00654.1-2"/>
    <property type="match status" value="1"/>
</dbReference>
<dbReference type="UniPathway" id="UPA00164"/>
<dbReference type="Gene3D" id="3.40.50.2000">
    <property type="entry name" value="Glycogen Phosphorylase B"/>
    <property type="match status" value="2"/>
</dbReference>
<dbReference type="GO" id="GO:0004373">
    <property type="term" value="F:alpha-1,4-glucan glucosyltransferase (UDP-glucose donor) activity"/>
    <property type="evidence" value="ECO:0007669"/>
    <property type="project" value="InterPro"/>
</dbReference>
<sequence>MGKKHLNILFVASEVAPFAKTGGLADVAGSLPKALAAHGHDVRVVLPRYKQINDVPYLTDFPVEMDGHLETAIVRQASMETRVQQQKKSIPVYLIDNYQYFYRDGLYGHPDDAARFNFFCKAVLSMLPRIDFKPDVIHCNDWQTGPIPLFLKIKFKEDPFYQKIATLFTIHNLQYQGRFDREALKIMALGDEFFTPEQLEFYGQVNYMKAGILYADVLNTVSPKYALEIQTPEMGEGLDGLLRKRGQDLYGIINGIDYDVFDPKTDPRIAVNYDADTLHLKKKNKEALQRELNLPVEDIPVISVISRLVNQKGLDLIAPIIDELMHKNLQLVILGSGEDYYQQLFSSLQVKYRHKMAVKIGFDPDLAQRIYAGSDMFLMPSRFEPCGLGQLISLRYGTIPIVRSTGGLEDTITDIHKDPVNGNGFSFAPYTPEALKDTIFRALEAYYHQPGVWKELMANAMRANYSWSQSALKYLDLYTRAMSKAKATLFKAV</sequence>
<dbReference type="GO" id="GO:0009011">
    <property type="term" value="F:alpha-1,4-glucan glucosyltransferase (ADP-glucose donor) activity"/>
    <property type="evidence" value="ECO:0007669"/>
    <property type="project" value="UniProtKB-UniRule"/>
</dbReference>
<keyword evidence="5 7" id="KW-0808">Transferase</keyword>
<proteinExistence type="inferred from homology"/>
<feature type="domain" description="Glycosyl transferase family 1" evidence="8">
    <location>
        <begin position="294"/>
        <end position="444"/>
    </location>
</feature>
<dbReference type="CDD" id="cd03791">
    <property type="entry name" value="GT5_Glycogen_synthase_DULL1-like"/>
    <property type="match status" value="1"/>
</dbReference>
<evidence type="ECO:0000256" key="5">
    <source>
        <dbReference type="ARBA" id="ARBA00022679"/>
    </source>
</evidence>
<dbReference type="Pfam" id="PF08323">
    <property type="entry name" value="Glyco_transf_5"/>
    <property type="match status" value="1"/>
</dbReference>
<evidence type="ECO:0000259" key="8">
    <source>
        <dbReference type="Pfam" id="PF00534"/>
    </source>
</evidence>
<comment type="pathway">
    <text evidence="7">Glycan biosynthesis; glycogen biosynthesis.</text>
</comment>
<comment type="caution">
    <text evidence="10">The sequence shown here is derived from an EMBL/GenBank/DDBJ whole genome shotgun (WGS) entry which is preliminary data.</text>
</comment>
<dbReference type="InterPro" id="IPR001296">
    <property type="entry name" value="Glyco_trans_1"/>
</dbReference>